<evidence type="ECO:0000313" key="1">
    <source>
        <dbReference type="EMBL" id="WAW14016.1"/>
    </source>
</evidence>
<reference evidence="1" key="1">
    <citation type="submission" date="2022-12" db="EMBL/GenBank/DDBJ databases">
        <title>Peptostreptococcus.</title>
        <authorList>
            <person name="Lee S.H."/>
        </authorList>
    </citation>
    <scope>NUCLEOTIDE SEQUENCE</scope>
    <source>
        <strain evidence="1">CBA3647</strain>
    </source>
</reference>
<organism evidence="1 2">
    <name type="scientific">Peptostreptococcus equinus</name>
    <dbReference type="NCBI Taxonomy" id="3003601"/>
    <lineage>
        <taxon>Bacteria</taxon>
        <taxon>Bacillati</taxon>
        <taxon>Bacillota</taxon>
        <taxon>Clostridia</taxon>
        <taxon>Peptostreptococcales</taxon>
        <taxon>Peptostreptococcaceae</taxon>
        <taxon>Peptostreptococcus</taxon>
    </lineage>
</organism>
<gene>
    <name evidence="1" type="ORF">O0R46_05265</name>
</gene>
<evidence type="ECO:0000313" key="2">
    <source>
        <dbReference type="Proteomes" id="UP001164187"/>
    </source>
</evidence>
<dbReference type="Proteomes" id="UP001164187">
    <property type="component" value="Chromosome"/>
</dbReference>
<proteinExistence type="predicted"/>
<sequence>MSNKKFISLLTTPVVLIVLFFGLRFGYINPMIKAIDIHINGGNFITNTNKYVVKVGDKLPMSLGNYVVVPGFSKKPDLSIVTLNNNGVVSIKDNVLIANKEGLATLGILNKNRVLRKVNIMVVNPKITNMEIKLSNQIKYVGDKASIKSFVDIEDYKKLSDGYKLQYSSTNPEILKVENNTIQATGVGECKLISKYARREIQTSFLIYPKVVSLSAKDSYNLEAGQETNIDVQIKTFPINKKSKVTYTVEDKIDENIYDKNIVKRYTDSGLRTIRGVDVTSDGKIKAYRPGRYKLNIKSGDRSYNTSIYVNKPSFENLKIENLQYFTTKKDNKISIELGWDYNERVDNYKVYMKNTDDDKFNFYSNINTSSEKLPKGNRLSQHITLENRDKKSSKYEFYVIGYNNELTTKKSDILTIDMNDKNQYQKLKVSNVKYKISPDNQNIQLSWDKLNKDTYSYRVYYANHDFKDKSYIMLAKNIKNNKVTIKKPVYFDSNDLNYDFYIVGISKKGQISDFSNPLAYKR</sequence>
<accession>A0ABY7JMF0</accession>
<keyword evidence="2" id="KW-1185">Reference proteome</keyword>
<protein>
    <submittedName>
        <fullName evidence="1">Uncharacterized protein</fullName>
    </submittedName>
</protein>
<name>A0ABY7JMF0_9FIRM</name>
<dbReference type="RefSeq" id="WP_269310678.1">
    <property type="nucleotide sequence ID" value="NZ_CP114052.1"/>
</dbReference>
<dbReference type="EMBL" id="CP114052">
    <property type="protein sequence ID" value="WAW14016.1"/>
    <property type="molecule type" value="Genomic_DNA"/>
</dbReference>